<accession>A0A538SEM8</accession>
<evidence type="ECO:0000313" key="2">
    <source>
        <dbReference type="Proteomes" id="UP000320184"/>
    </source>
</evidence>
<organism evidence="1 2">
    <name type="scientific">Eiseniibacteriota bacterium</name>
    <dbReference type="NCBI Taxonomy" id="2212470"/>
    <lineage>
        <taxon>Bacteria</taxon>
        <taxon>Candidatus Eiseniibacteriota</taxon>
    </lineage>
</organism>
<dbReference type="EMBL" id="VBOT01000114">
    <property type="protein sequence ID" value="TMQ49831.1"/>
    <property type="molecule type" value="Genomic_DNA"/>
</dbReference>
<proteinExistence type="predicted"/>
<evidence type="ECO:0008006" key="3">
    <source>
        <dbReference type="Google" id="ProtNLM"/>
    </source>
</evidence>
<dbReference type="Proteomes" id="UP000320184">
    <property type="component" value="Unassembled WGS sequence"/>
</dbReference>
<name>A0A538SEM8_UNCEI</name>
<evidence type="ECO:0000313" key="1">
    <source>
        <dbReference type="EMBL" id="TMQ49831.1"/>
    </source>
</evidence>
<gene>
    <name evidence="1" type="ORF">E6K73_09085</name>
</gene>
<comment type="caution">
    <text evidence="1">The sequence shown here is derived from an EMBL/GenBank/DDBJ whole genome shotgun (WGS) entry which is preliminary data.</text>
</comment>
<protein>
    <recommendedName>
        <fullName evidence="3">FlgD Ig-like domain-containing protein</fullName>
    </recommendedName>
</protein>
<sequence>MKTEDPIRHALPIPLATCLAAAALMGVSGGAARANELLAGGEASGLVIHDAGETLQRYCSRDSRGRLWFGLPGGTRYELVTSTADPAIANPGDGAFHTFDAAEVRAALADVSYPLDRIRADVFILPYPRRRGLESAAGPQVILLAPGVRLLSRAQQHAELAHELGHVVQYALMPDPDGSSWAGYRRLRGIENAAAYSAASPHADRPHEIFAEDFRVLFGGPLASSPGSIENSTIRPPAEVAGLGAFMLKLSGAPSPAARSLTFTNPSRGRITFSLPGGRSETLDLFDIAGRRLVSLAPREGQARAEWTWDGRDASGGPVTRGVLFARVRGAGKSVRISWLP</sequence>
<reference evidence="1 2" key="1">
    <citation type="journal article" date="2019" name="Nat. Microbiol.">
        <title>Mediterranean grassland soil C-N compound turnover is dependent on rainfall and depth, and is mediated by genomically divergent microorganisms.</title>
        <authorList>
            <person name="Diamond S."/>
            <person name="Andeer P.F."/>
            <person name="Li Z."/>
            <person name="Crits-Christoph A."/>
            <person name="Burstein D."/>
            <person name="Anantharaman K."/>
            <person name="Lane K.R."/>
            <person name="Thomas B.C."/>
            <person name="Pan C."/>
            <person name="Northen T.R."/>
            <person name="Banfield J.F."/>
        </authorList>
    </citation>
    <scope>NUCLEOTIDE SEQUENCE [LARGE SCALE GENOMIC DNA]</scope>
    <source>
        <strain evidence="1">WS_3</strain>
    </source>
</reference>
<dbReference type="AlphaFoldDB" id="A0A538SEM8"/>